<name>A0ABV4TV55_9GAMM</name>
<evidence type="ECO:0000256" key="5">
    <source>
        <dbReference type="ARBA" id="ARBA00037941"/>
    </source>
</evidence>
<comment type="cofactor">
    <cofactor evidence="1">
        <name>FAD</name>
        <dbReference type="ChEBI" id="CHEBI:57692"/>
    </cofactor>
</comment>
<keyword evidence="8" id="KW-1185">Reference proteome</keyword>
<sequence length="424" mass="47035">MATGPTEGTRHPDFLVIGGGIMGLMVARELRSRFPDAAICLLEKEGGPGKHASGRNSGVLHAGFYYTADSLKARFTREGNRRMTEYCRERGLPLNPCGKVVVARSERELAGLDLLLERGTANGVPLEPIDAAQLREIEPHARTVERALWSPTTSSVDPGAVLDALLAEVRGAGVDVRLGTGYQGRRGEAVQTSHGTLKPGYVVNAAGLYADRIARDFGFSQDHRIVPFKGLYLLHSQERGPLRTNVYPVPDLATPFLGVHFTVTVSGRVKLGPTAIPALWREHYNGLRNFRLGELAETLGLEARLLLGNWFNFRSLARQELPKYNRRKLAGLAEDLVRDFDPRECRIRGRPGIRAQPVNLAERRLEMDFHFEGDHRSFHLINAVSPAFTCAFPFSEYLVDRMERLLGSSSKGGTDPVYRRAYHD</sequence>
<dbReference type="Gene3D" id="3.50.50.60">
    <property type="entry name" value="FAD/NAD(P)-binding domain"/>
    <property type="match status" value="1"/>
</dbReference>
<dbReference type="SUPFAM" id="SSF51905">
    <property type="entry name" value="FAD/NAD(P)-binding domain"/>
    <property type="match status" value="1"/>
</dbReference>
<dbReference type="EMBL" id="JBGUAW010000006">
    <property type="protein sequence ID" value="MFA9461206.1"/>
    <property type="molecule type" value="Genomic_DNA"/>
</dbReference>
<dbReference type="Proteomes" id="UP001575181">
    <property type="component" value="Unassembled WGS sequence"/>
</dbReference>
<keyword evidence="3" id="KW-0274">FAD</keyword>
<dbReference type="Pfam" id="PF01266">
    <property type="entry name" value="DAO"/>
    <property type="match status" value="1"/>
</dbReference>
<evidence type="ECO:0000256" key="4">
    <source>
        <dbReference type="ARBA" id="ARBA00023002"/>
    </source>
</evidence>
<dbReference type="PANTHER" id="PTHR43104">
    <property type="entry name" value="L-2-HYDROXYGLUTARATE DEHYDROGENASE, MITOCHONDRIAL"/>
    <property type="match status" value="1"/>
</dbReference>
<evidence type="ECO:0000313" key="7">
    <source>
        <dbReference type="EMBL" id="MFA9461206.1"/>
    </source>
</evidence>
<proteinExistence type="inferred from homology"/>
<dbReference type="EC" id="1.1.3.-" evidence="7"/>
<evidence type="ECO:0000256" key="3">
    <source>
        <dbReference type="ARBA" id="ARBA00022827"/>
    </source>
</evidence>
<evidence type="ECO:0000259" key="6">
    <source>
        <dbReference type="Pfam" id="PF01266"/>
    </source>
</evidence>
<reference evidence="7 8" key="1">
    <citation type="submission" date="2024-08" db="EMBL/GenBank/DDBJ databases">
        <title>Whole-genome sequencing of halo(alkali)philic microorganisms from hypersaline lakes.</title>
        <authorList>
            <person name="Sorokin D.Y."/>
            <person name="Merkel A.Y."/>
            <person name="Messina E."/>
            <person name="Yakimov M."/>
        </authorList>
    </citation>
    <scope>NUCLEOTIDE SEQUENCE [LARGE SCALE GENOMIC DNA]</scope>
    <source>
        <strain evidence="7 8">Cl-TMA</strain>
    </source>
</reference>
<keyword evidence="4 7" id="KW-0560">Oxidoreductase</keyword>
<comment type="similarity">
    <text evidence="5">Belongs to the L2HGDH family.</text>
</comment>
<accession>A0ABV4TV55</accession>
<dbReference type="InterPro" id="IPR036188">
    <property type="entry name" value="FAD/NAD-bd_sf"/>
</dbReference>
<dbReference type="PANTHER" id="PTHR43104:SF2">
    <property type="entry name" value="L-2-HYDROXYGLUTARATE DEHYDROGENASE, MITOCHONDRIAL"/>
    <property type="match status" value="1"/>
</dbReference>
<evidence type="ECO:0000256" key="2">
    <source>
        <dbReference type="ARBA" id="ARBA00022630"/>
    </source>
</evidence>
<feature type="domain" description="FAD dependent oxidoreductase" evidence="6">
    <location>
        <begin position="13"/>
        <end position="311"/>
    </location>
</feature>
<gene>
    <name evidence="7" type="primary">lhgO</name>
    <name evidence="7" type="ORF">ACERLL_10250</name>
</gene>
<dbReference type="InterPro" id="IPR006076">
    <property type="entry name" value="FAD-dep_OxRdtase"/>
</dbReference>
<organism evidence="7 8">
    <name type="scientific">Thiohalorhabdus methylotrophus</name>
    <dbReference type="NCBI Taxonomy" id="3242694"/>
    <lineage>
        <taxon>Bacteria</taxon>
        <taxon>Pseudomonadati</taxon>
        <taxon>Pseudomonadota</taxon>
        <taxon>Gammaproteobacteria</taxon>
        <taxon>Thiohalorhabdales</taxon>
        <taxon>Thiohalorhabdaceae</taxon>
        <taxon>Thiohalorhabdus</taxon>
    </lineage>
</organism>
<comment type="caution">
    <text evidence="7">The sequence shown here is derived from an EMBL/GenBank/DDBJ whole genome shotgun (WGS) entry which is preliminary data.</text>
</comment>
<protein>
    <submittedName>
        <fullName evidence="7">L-2-hydroxyglutarate oxidase</fullName>
        <ecNumber evidence="7">1.1.3.-</ecNumber>
    </submittedName>
</protein>
<dbReference type="Gene3D" id="3.30.9.10">
    <property type="entry name" value="D-Amino Acid Oxidase, subunit A, domain 2"/>
    <property type="match status" value="2"/>
</dbReference>
<evidence type="ECO:0000313" key="8">
    <source>
        <dbReference type="Proteomes" id="UP001575181"/>
    </source>
</evidence>
<dbReference type="RefSeq" id="WP_373655992.1">
    <property type="nucleotide sequence ID" value="NZ_JBGUAW010000006.1"/>
</dbReference>
<dbReference type="NCBIfam" id="NF008726">
    <property type="entry name" value="PRK11728.1"/>
    <property type="match status" value="1"/>
</dbReference>
<keyword evidence="2" id="KW-0285">Flavoprotein</keyword>
<dbReference type="GO" id="GO:0016491">
    <property type="term" value="F:oxidoreductase activity"/>
    <property type="evidence" value="ECO:0007669"/>
    <property type="project" value="UniProtKB-KW"/>
</dbReference>
<evidence type="ECO:0000256" key="1">
    <source>
        <dbReference type="ARBA" id="ARBA00001974"/>
    </source>
</evidence>